<feature type="transmembrane region" description="Helical" evidence="1">
    <location>
        <begin position="55"/>
        <end position="88"/>
    </location>
</feature>
<dbReference type="EMBL" id="RHHT01000077">
    <property type="protein sequence ID" value="RNB69063.1"/>
    <property type="molecule type" value="Genomic_DNA"/>
</dbReference>
<dbReference type="CDD" id="cd03392">
    <property type="entry name" value="PAP2_like_2"/>
    <property type="match status" value="1"/>
</dbReference>
<keyword evidence="1" id="KW-0812">Transmembrane</keyword>
<name>A0A3M8C0I1_9BACL</name>
<feature type="transmembrane region" description="Helical" evidence="1">
    <location>
        <begin position="196"/>
        <end position="214"/>
    </location>
</feature>
<gene>
    <name evidence="3" type="ORF">EDM58_24315</name>
</gene>
<dbReference type="Gene3D" id="1.20.144.10">
    <property type="entry name" value="Phosphatidic acid phosphatase type 2/haloperoxidase"/>
    <property type="match status" value="2"/>
</dbReference>
<feature type="transmembrane region" description="Helical" evidence="1">
    <location>
        <begin position="14"/>
        <end position="35"/>
    </location>
</feature>
<sequence>MEREKGRNLGKRKVWIGVLLFLFFAGTFAILGASIETQTIRAFDSAVIQRVQAVAPSWLTSLMLVFTFLGSVQALVVLLICTALTMFWQKKCWEALFLTVALGGGMLFNLLLKELFRRERPDLHRLIEEGGYSFPSGHSMASFLFYGMVAVFLYLFVVSRLAKLGIVLAAVILIACVGASRIYLGVHYPSDVLAGYAAGGAWLVLCLLGMHLVLERRRAKKHRSN</sequence>
<accession>A0A3M8C0I1</accession>
<organism evidence="3 4">
    <name type="scientific">Brevibacillus panacihumi</name>
    <dbReference type="NCBI Taxonomy" id="497735"/>
    <lineage>
        <taxon>Bacteria</taxon>
        <taxon>Bacillati</taxon>
        <taxon>Bacillota</taxon>
        <taxon>Bacilli</taxon>
        <taxon>Bacillales</taxon>
        <taxon>Paenibacillaceae</taxon>
        <taxon>Brevibacillus</taxon>
    </lineage>
</organism>
<dbReference type="InterPro" id="IPR000326">
    <property type="entry name" value="PAP2/HPO"/>
</dbReference>
<dbReference type="SMART" id="SM00014">
    <property type="entry name" value="acidPPc"/>
    <property type="match status" value="1"/>
</dbReference>
<feature type="domain" description="Phosphatidic acid phosphatase type 2/haloperoxidase" evidence="2">
    <location>
        <begin position="95"/>
        <end position="207"/>
    </location>
</feature>
<evidence type="ECO:0000256" key="1">
    <source>
        <dbReference type="SAM" id="Phobius"/>
    </source>
</evidence>
<evidence type="ECO:0000313" key="4">
    <source>
        <dbReference type="Proteomes" id="UP000281915"/>
    </source>
</evidence>
<reference evidence="3 4" key="1">
    <citation type="submission" date="2018-10" db="EMBL/GenBank/DDBJ databases">
        <title>Phylogenomics of Brevibacillus.</title>
        <authorList>
            <person name="Dunlap C."/>
        </authorList>
    </citation>
    <scope>NUCLEOTIDE SEQUENCE [LARGE SCALE GENOMIC DNA]</scope>
    <source>
        <strain evidence="3 4">JCM 15085</strain>
    </source>
</reference>
<dbReference type="Proteomes" id="UP000281915">
    <property type="component" value="Unassembled WGS sequence"/>
</dbReference>
<feature type="transmembrane region" description="Helical" evidence="1">
    <location>
        <begin position="132"/>
        <end position="157"/>
    </location>
</feature>
<protein>
    <submittedName>
        <fullName evidence="3">Phosphatase PAP2 family protein</fullName>
    </submittedName>
</protein>
<dbReference type="PANTHER" id="PTHR14969:SF13">
    <property type="entry name" value="AT30094P"/>
    <property type="match status" value="1"/>
</dbReference>
<proteinExistence type="predicted"/>
<dbReference type="InterPro" id="IPR036938">
    <property type="entry name" value="PAP2/HPO_sf"/>
</dbReference>
<feature type="transmembrane region" description="Helical" evidence="1">
    <location>
        <begin position="95"/>
        <end position="112"/>
    </location>
</feature>
<dbReference type="AlphaFoldDB" id="A0A3M8C0I1"/>
<keyword evidence="1" id="KW-1133">Transmembrane helix</keyword>
<feature type="transmembrane region" description="Helical" evidence="1">
    <location>
        <begin position="164"/>
        <end position="184"/>
    </location>
</feature>
<dbReference type="PANTHER" id="PTHR14969">
    <property type="entry name" value="SPHINGOSINE-1-PHOSPHATE PHOSPHOHYDROLASE"/>
    <property type="match status" value="1"/>
</dbReference>
<dbReference type="SUPFAM" id="SSF48317">
    <property type="entry name" value="Acid phosphatase/Vanadium-dependent haloperoxidase"/>
    <property type="match status" value="1"/>
</dbReference>
<keyword evidence="1" id="KW-0472">Membrane</keyword>
<dbReference type="Pfam" id="PF01569">
    <property type="entry name" value="PAP2"/>
    <property type="match status" value="1"/>
</dbReference>
<evidence type="ECO:0000259" key="2">
    <source>
        <dbReference type="SMART" id="SM00014"/>
    </source>
</evidence>
<evidence type="ECO:0000313" key="3">
    <source>
        <dbReference type="EMBL" id="RNB69063.1"/>
    </source>
</evidence>
<comment type="caution">
    <text evidence="3">The sequence shown here is derived from an EMBL/GenBank/DDBJ whole genome shotgun (WGS) entry which is preliminary data.</text>
</comment>